<dbReference type="InterPro" id="IPR008258">
    <property type="entry name" value="Transglycosylase_SLT_dom_1"/>
</dbReference>
<dbReference type="InterPro" id="IPR023346">
    <property type="entry name" value="Lysozyme-like_dom_sf"/>
</dbReference>
<dbReference type="CAZy" id="GH23">
    <property type="family name" value="Glycoside Hydrolase Family 23"/>
</dbReference>
<dbReference type="OrthoDB" id="9788661at2"/>
<sequence precursor="true">MIRSLLILICLMFSFSQPLLASPKQQRQQIQQLIIEEAKNLNIPISLALAVAHVESYFDPQVESHKGACGVMQIMPATAMGEYGIPKNMLWNPKINVRLGLHFLQRLLQRYKGRVNLALSYYNGGSRVGDLPHAHIIPATRPYVAKVRHWQKQYQYKLYHGLDLL</sequence>
<dbReference type="STRING" id="156889.Mmc1_0187"/>
<dbReference type="eggNOG" id="COG0741">
    <property type="taxonomic scope" value="Bacteria"/>
</dbReference>
<dbReference type="AlphaFoldDB" id="A0L421"/>
<evidence type="ECO:0000313" key="5">
    <source>
        <dbReference type="Proteomes" id="UP000002586"/>
    </source>
</evidence>
<proteinExistence type="inferred from homology"/>
<dbReference type="CDD" id="cd16896">
    <property type="entry name" value="LT_Slt70-like"/>
    <property type="match status" value="1"/>
</dbReference>
<keyword evidence="2" id="KW-0732">Signal</keyword>
<evidence type="ECO:0000313" key="4">
    <source>
        <dbReference type="EMBL" id="ABK42714.1"/>
    </source>
</evidence>
<protein>
    <submittedName>
        <fullName evidence="4">Lytic transglycosylase, catalytic</fullName>
    </submittedName>
</protein>
<dbReference type="PANTHER" id="PTHR37423:SF2">
    <property type="entry name" value="MEMBRANE-BOUND LYTIC MUREIN TRANSGLYCOSYLASE C"/>
    <property type="match status" value="1"/>
</dbReference>
<dbReference type="EMBL" id="CP000471">
    <property type="protein sequence ID" value="ABK42714.1"/>
    <property type="molecule type" value="Genomic_DNA"/>
</dbReference>
<reference evidence="5" key="1">
    <citation type="journal article" date="2009" name="Appl. Environ. Microbiol.">
        <title>Complete genome sequence of the chemolithoautotrophic marine magnetotactic coccus strain MC-1.</title>
        <authorList>
            <person name="Schubbe S."/>
            <person name="Williams T.J."/>
            <person name="Xie G."/>
            <person name="Kiss H.E."/>
            <person name="Brettin T.S."/>
            <person name="Martinez D."/>
            <person name="Ross C.A."/>
            <person name="Schuler D."/>
            <person name="Cox B.L."/>
            <person name="Nealson K.H."/>
            <person name="Bazylinski D.A."/>
        </authorList>
    </citation>
    <scope>NUCLEOTIDE SEQUENCE [LARGE SCALE GENOMIC DNA]</scope>
    <source>
        <strain evidence="5">ATCC BAA-1437 / JCM 17883 / MC-1</strain>
    </source>
</reference>
<evidence type="ECO:0000256" key="2">
    <source>
        <dbReference type="SAM" id="SignalP"/>
    </source>
</evidence>
<feature type="chain" id="PRO_5002625818" evidence="2">
    <location>
        <begin position="22"/>
        <end position="165"/>
    </location>
</feature>
<dbReference type="GO" id="GO:0000270">
    <property type="term" value="P:peptidoglycan metabolic process"/>
    <property type="evidence" value="ECO:0007669"/>
    <property type="project" value="InterPro"/>
</dbReference>
<comment type="similarity">
    <text evidence="1">Belongs to the transglycosylase Slt family.</text>
</comment>
<accession>A0L421</accession>
<dbReference type="Gene3D" id="1.10.530.10">
    <property type="match status" value="1"/>
</dbReference>
<dbReference type="KEGG" id="mgm:Mmc1_0187"/>
<dbReference type="PROSITE" id="PS00922">
    <property type="entry name" value="TRANSGLYCOSYLASE"/>
    <property type="match status" value="1"/>
</dbReference>
<dbReference type="Pfam" id="PF01464">
    <property type="entry name" value="SLT"/>
    <property type="match status" value="1"/>
</dbReference>
<dbReference type="RefSeq" id="WP_011711887.1">
    <property type="nucleotide sequence ID" value="NC_008576.1"/>
</dbReference>
<evidence type="ECO:0000259" key="3">
    <source>
        <dbReference type="Pfam" id="PF01464"/>
    </source>
</evidence>
<organism evidence="4 5">
    <name type="scientific">Magnetococcus marinus (strain ATCC BAA-1437 / JCM 17883 / MC-1)</name>
    <dbReference type="NCBI Taxonomy" id="156889"/>
    <lineage>
        <taxon>Bacteria</taxon>
        <taxon>Pseudomonadati</taxon>
        <taxon>Pseudomonadota</taxon>
        <taxon>Magnetococcia</taxon>
        <taxon>Magnetococcales</taxon>
        <taxon>Magnetococcaceae</taxon>
        <taxon>Magnetococcus</taxon>
    </lineage>
</organism>
<evidence type="ECO:0000256" key="1">
    <source>
        <dbReference type="ARBA" id="ARBA00007734"/>
    </source>
</evidence>
<dbReference type="GO" id="GO:0016020">
    <property type="term" value="C:membrane"/>
    <property type="evidence" value="ECO:0007669"/>
    <property type="project" value="InterPro"/>
</dbReference>
<reference evidence="4 5" key="2">
    <citation type="journal article" date="2012" name="Int. J. Syst. Evol. Microbiol.">
        <title>Magnetococcus marinus gen. nov., sp. nov., a marine, magnetotactic bacterium that represents a novel lineage (Magnetococcaceae fam. nov.; Magnetococcales ord. nov.) at the base of the Alphaproteobacteria.</title>
        <authorList>
            <person name="Bazylinski D.A."/>
            <person name="Williams T.J."/>
            <person name="Lefevre C.T."/>
            <person name="Berg R.J."/>
            <person name="Zhang C.L."/>
            <person name="Bowser S.S."/>
            <person name="Dean A.J."/>
            <person name="Beveridge T.J."/>
        </authorList>
    </citation>
    <scope>NUCLEOTIDE SEQUENCE [LARGE SCALE GENOMIC DNA]</scope>
    <source>
        <strain evidence="5">ATCC BAA-1437 / JCM 17883 / MC-1</strain>
    </source>
</reference>
<dbReference type="PANTHER" id="PTHR37423">
    <property type="entry name" value="SOLUBLE LYTIC MUREIN TRANSGLYCOSYLASE-RELATED"/>
    <property type="match status" value="1"/>
</dbReference>
<feature type="signal peptide" evidence="2">
    <location>
        <begin position="1"/>
        <end position="21"/>
    </location>
</feature>
<keyword evidence="5" id="KW-1185">Reference proteome</keyword>
<dbReference type="SUPFAM" id="SSF53955">
    <property type="entry name" value="Lysozyme-like"/>
    <property type="match status" value="1"/>
</dbReference>
<dbReference type="Proteomes" id="UP000002586">
    <property type="component" value="Chromosome"/>
</dbReference>
<dbReference type="GO" id="GO:0008933">
    <property type="term" value="F:peptidoglycan lytic transglycosylase activity"/>
    <property type="evidence" value="ECO:0007669"/>
    <property type="project" value="InterPro"/>
</dbReference>
<dbReference type="InterPro" id="IPR000189">
    <property type="entry name" value="Transglyc_AS"/>
</dbReference>
<feature type="domain" description="Transglycosylase SLT" evidence="3">
    <location>
        <begin position="33"/>
        <end position="126"/>
    </location>
</feature>
<dbReference type="HOGENOM" id="CLU_1608842_0_0_5"/>
<name>A0L421_MAGMM</name>
<gene>
    <name evidence="4" type="ordered locus">Mmc1_0187</name>
</gene>